<evidence type="ECO:0000313" key="7">
    <source>
        <dbReference type="EMBL" id="RIH84964.1"/>
    </source>
</evidence>
<dbReference type="InterPro" id="IPR003766">
    <property type="entry name" value="Uronate_isomerase"/>
</dbReference>
<dbReference type="EC" id="5.3.1.12" evidence="4"/>
<sequence>MGWEAPETFLFDPEPDIRATALELYWQTHELGIISPHGHVPPGLLANPQAQFSHPTELLIRHDHYVFRLLYSQGIALESLGVGVPEGEYDPLEAWDIFCQHFYLFDGTPTGLWLRLELTRLFGVSEKPSARNARAIYEQIQAALDTPAFTPRALFKKFKVEVLATTDAPEDDLSPHLRAQRDGYRVIPTFRPDGLLQVLRPDWKERLARLEAVTNRSIERYRDLLEALQERRQAFKKAGATATDHSAAQVRIEPLPEAEVERLFALALKGEINPEEAERLEAHALFDQARLSAEEDGLVMQLHLGVTRNHNRALYARLGGDMGADIPHAVDWTRGLQPLLNAFGDPSQGKPLEMILFTLDESTYTRELAPLAGHYPGVRLGAPWWYFDSVLGIERYLDAVSETATLHNTAGFNDDTRAFASIPARHEVWRRVVANWLSRKVHRGILELEEAHRLMRLSAHDLAAQAYRLKPTPQPS</sequence>
<evidence type="ECO:0000256" key="4">
    <source>
        <dbReference type="ARBA" id="ARBA00012546"/>
    </source>
</evidence>
<dbReference type="GO" id="GO:0019698">
    <property type="term" value="P:D-galacturonate catabolic process"/>
    <property type="evidence" value="ECO:0007669"/>
    <property type="project" value="TreeGrafter"/>
</dbReference>
<dbReference type="PANTHER" id="PTHR30068">
    <property type="entry name" value="URONATE ISOMERASE"/>
    <property type="match status" value="1"/>
</dbReference>
<dbReference type="NCBIfam" id="NF002794">
    <property type="entry name" value="PRK02925.1"/>
    <property type="match status" value="1"/>
</dbReference>
<dbReference type="UniPathway" id="UPA00246"/>
<keyword evidence="6 7" id="KW-0413">Isomerase</keyword>
<accession>A0A399EJS1</accession>
<comment type="catalytic activity">
    <reaction evidence="1">
        <text>D-glucuronate = D-fructuronate</text>
        <dbReference type="Rhea" id="RHEA:13049"/>
        <dbReference type="ChEBI" id="CHEBI:58720"/>
        <dbReference type="ChEBI" id="CHEBI:59863"/>
        <dbReference type="EC" id="5.3.1.12"/>
    </reaction>
</comment>
<dbReference type="Gene3D" id="3.20.20.140">
    <property type="entry name" value="Metal-dependent hydrolases"/>
    <property type="match status" value="1"/>
</dbReference>
<dbReference type="Pfam" id="PF02614">
    <property type="entry name" value="UxaC"/>
    <property type="match status" value="1"/>
</dbReference>
<protein>
    <recommendedName>
        <fullName evidence="5">Uronate isomerase</fullName>
        <ecNumber evidence="4">5.3.1.12</ecNumber>
    </recommendedName>
</protein>
<evidence type="ECO:0000256" key="1">
    <source>
        <dbReference type="ARBA" id="ARBA00001165"/>
    </source>
</evidence>
<name>A0A399EJS1_9DEIN</name>
<dbReference type="OrthoDB" id="9766564at2"/>
<dbReference type="PANTHER" id="PTHR30068:SF4">
    <property type="entry name" value="URONATE ISOMERASE"/>
    <property type="match status" value="1"/>
</dbReference>
<dbReference type="Gene3D" id="1.10.2020.10">
    <property type="entry name" value="uronate isomerase, domain 2, chain A"/>
    <property type="match status" value="1"/>
</dbReference>
<dbReference type="EMBL" id="QWLA01000049">
    <property type="protein sequence ID" value="RIH84964.1"/>
    <property type="molecule type" value="Genomic_DNA"/>
</dbReference>
<evidence type="ECO:0000256" key="3">
    <source>
        <dbReference type="ARBA" id="ARBA00008397"/>
    </source>
</evidence>
<dbReference type="AlphaFoldDB" id="A0A399EJS1"/>
<dbReference type="GO" id="GO:0042840">
    <property type="term" value="P:D-glucuronate catabolic process"/>
    <property type="evidence" value="ECO:0007669"/>
    <property type="project" value="TreeGrafter"/>
</dbReference>
<comment type="pathway">
    <text evidence="2">Carbohydrate metabolism; pentose and glucuronate interconversion.</text>
</comment>
<dbReference type="InterPro" id="IPR032466">
    <property type="entry name" value="Metal_Hydrolase"/>
</dbReference>
<dbReference type="GO" id="GO:0008880">
    <property type="term" value="F:glucuronate isomerase activity"/>
    <property type="evidence" value="ECO:0007669"/>
    <property type="project" value="UniProtKB-EC"/>
</dbReference>
<proteinExistence type="inferred from homology"/>
<gene>
    <name evidence="7" type="primary">uxaC</name>
    <name evidence="7" type="ORF">Mrose_02432</name>
</gene>
<dbReference type="Proteomes" id="UP000265341">
    <property type="component" value="Unassembled WGS sequence"/>
</dbReference>
<comment type="caution">
    <text evidence="7">The sequence shown here is derived from an EMBL/GenBank/DDBJ whole genome shotgun (WGS) entry which is preliminary data.</text>
</comment>
<dbReference type="SUPFAM" id="SSF51556">
    <property type="entry name" value="Metallo-dependent hydrolases"/>
    <property type="match status" value="1"/>
</dbReference>
<comment type="similarity">
    <text evidence="3">Belongs to the metallo-dependent hydrolases superfamily. Uronate isomerase family.</text>
</comment>
<keyword evidence="8" id="KW-1185">Reference proteome</keyword>
<evidence type="ECO:0000313" key="8">
    <source>
        <dbReference type="Proteomes" id="UP000265341"/>
    </source>
</evidence>
<evidence type="ECO:0000256" key="6">
    <source>
        <dbReference type="ARBA" id="ARBA00023235"/>
    </source>
</evidence>
<evidence type="ECO:0000256" key="2">
    <source>
        <dbReference type="ARBA" id="ARBA00004892"/>
    </source>
</evidence>
<reference evidence="7 8" key="1">
    <citation type="submission" date="2018-08" db="EMBL/GenBank/DDBJ databases">
        <title>Meiothermus roseus NBRC 110900 genome sequencing project.</title>
        <authorList>
            <person name="Da Costa M.S."/>
            <person name="Albuquerque L."/>
            <person name="Raposo P."/>
            <person name="Froufe H.J.C."/>
            <person name="Barroso C.S."/>
            <person name="Egas C."/>
        </authorList>
    </citation>
    <scope>NUCLEOTIDE SEQUENCE [LARGE SCALE GENOMIC DNA]</scope>
    <source>
        <strain evidence="7 8">NBRC 110900</strain>
    </source>
</reference>
<evidence type="ECO:0000256" key="5">
    <source>
        <dbReference type="ARBA" id="ARBA00020555"/>
    </source>
</evidence>
<organism evidence="7 8">
    <name type="scientific">Calidithermus roseus</name>
    <dbReference type="NCBI Taxonomy" id="1644118"/>
    <lineage>
        <taxon>Bacteria</taxon>
        <taxon>Thermotogati</taxon>
        <taxon>Deinococcota</taxon>
        <taxon>Deinococci</taxon>
        <taxon>Thermales</taxon>
        <taxon>Thermaceae</taxon>
        <taxon>Calidithermus</taxon>
    </lineage>
</organism>
<dbReference type="RefSeq" id="WP_119278646.1">
    <property type="nucleotide sequence ID" value="NZ_QWLA01000049.1"/>
</dbReference>